<keyword evidence="8" id="KW-1185">Reference proteome</keyword>
<proteinExistence type="inferred from homology"/>
<reference evidence="7 8" key="1">
    <citation type="journal article" date="2011" name="Proc. Natl. Acad. Sci. U.S.A.">
        <title>Evolutionary erosion of yeast sex chromosomes by mating-type switching accidents.</title>
        <authorList>
            <person name="Gordon J.L."/>
            <person name="Armisen D."/>
            <person name="Proux-Wera E."/>
            <person name="Oheigeartaigh S.S."/>
            <person name="Byrne K.P."/>
            <person name="Wolfe K.H."/>
        </authorList>
    </citation>
    <scope>NUCLEOTIDE SEQUENCE [LARGE SCALE GENOMIC DNA]</scope>
    <source>
        <strain evidence="8">ATCC 22294 / BCRC 22015 / CBS 2517 / CECT 1963 / NBRC 1671 / NRRL Y-8276</strain>
    </source>
</reference>
<organism evidence="7 8">
    <name type="scientific">Kazachstania africana (strain ATCC 22294 / BCRC 22015 / CBS 2517 / CECT 1963 / NBRC 1671 / NRRL Y-8276)</name>
    <name type="common">Yeast</name>
    <name type="synonym">Kluyveromyces africanus</name>
    <dbReference type="NCBI Taxonomy" id="1071382"/>
    <lineage>
        <taxon>Eukaryota</taxon>
        <taxon>Fungi</taxon>
        <taxon>Dikarya</taxon>
        <taxon>Ascomycota</taxon>
        <taxon>Saccharomycotina</taxon>
        <taxon>Saccharomycetes</taxon>
        <taxon>Saccharomycetales</taxon>
        <taxon>Saccharomycetaceae</taxon>
        <taxon>Kazachstania</taxon>
    </lineage>
</organism>
<protein>
    <recommendedName>
        <fullName evidence="3">Nascent polypeptide-associated complex subunit alpha</fullName>
    </recommendedName>
    <alternativeName>
        <fullName evidence="5">Alpha-NAC</fullName>
    </alternativeName>
</protein>
<dbReference type="HOGENOM" id="CLU_057806_2_1_1"/>
<dbReference type="OrthoDB" id="3169036at2759"/>
<dbReference type="KEGG" id="kaf:KAFR_0E04300"/>
<dbReference type="InterPro" id="IPR016641">
    <property type="entry name" value="EGD2/NACA0like"/>
</dbReference>
<dbReference type="Proteomes" id="UP000005220">
    <property type="component" value="Chromosome 5"/>
</dbReference>
<evidence type="ECO:0000256" key="3">
    <source>
        <dbReference type="ARBA" id="ARBA00014437"/>
    </source>
</evidence>
<dbReference type="CDD" id="cd14358">
    <property type="entry name" value="UBA_NAC_euk"/>
    <property type="match status" value="1"/>
</dbReference>
<dbReference type="Pfam" id="PF01849">
    <property type="entry name" value="NAC"/>
    <property type="match status" value="1"/>
</dbReference>
<evidence type="ECO:0000259" key="6">
    <source>
        <dbReference type="PROSITE" id="PS51151"/>
    </source>
</evidence>
<dbReference type="CDD" id="cd22054">
    <property type="entry name" value="NAC_NACA"/>
    <property type="match status" value="1"/>
</dbReference>
<evidence type="ECO:0000256" key="4">
    <source>
        <dbReference type="ARBA" id="ARBA00025035"/>
    </source>
</evidence>
<comment type="subcellular location">
    <subcellularLocation>
        <location evidence="1">Cytoplasm</location>
    </subcellularLocation>
</comment>
<dbReference type="Gene3D" id="2.20.70.30">
    <property type="entry name" value="Nascent polypeptide-associated complex domain"/>
    <property type="match status" value="1"/>
</dbReference>
<name>H2AW31_KAZAF</name>
<dbReference type="PIRSF" id="PIRSF015901">
    <property type="entry name" value="NAC_alpha"/>
    <property type="match status" value="1"/>
</dbReference>
<evidence type="ECO:0000313" key="8">
    <source>
        <dbReference type="Proteomes" id="UP000005220"/>
    </source>
</evidence>
<dbReference type="InterPro" id="IPR044034">
    <property type="entry name" value="NAC-like_UBA"/>
</dbReference>
<feature type="domain" description="NAC-A/B" evidence="6">
    <location>
        <begin position="11"/>
        <end position="75"/>
    </location>
</feature>
<dbReference type="GO" id="GO:0005854">
    <property type="term" value="C:nascent polypeptide-associated complex"/>
    <property type="evidence" value="ECO:0007669"/>
    <property type="project" value="InterPro"/>
</dbReference>
<sequence>MTEEGNVTILSRNERRSRENLMKLGLKPVSGVNRVTFKKKDNQIFAINNPDVFRSVSGNYVVFGEVTVDNFAQKLAAVQKEAQSSGIFPTATKSTEEIAQDIGVFKEEKGNEEMEEAAVEAVQDAEEDVDIGNLPPEDVDLVMQQANVSRSRAIKMLKENNGDLISAIMAASS</sequence>
<comment type="similarity">
    <text evidence="2">Belongs to the NAC-alpha family.</text>
</comment>
<dbReference type="PROSITE" id="PS51151">
    <property type="entry name" value="NAC_AB"/>
    <property type="match status" value="1"/>
</dbReference>
<dbReference type="InterPro" id="IPR038187">
    <property type="entry name" value="NAC_A/B_dom_sf"/>
</dbReference>
<dbReference type="eggNOG" id="KOG2239">
    <property type="taxonomic scope" value="Eukaryota"/>
</dbReference>
<dbReference type="InterPro" id="IPR002715">
    <property type="entry name" value="Nas_poly-pep-assoc_cplx_dom"/>
</dbReference>
<dbReference type="AlphaFoldDB" id="H2AW31"/>
<dbReference type="Gene3D" id="1.10.8.10">
    <property type="entry name" value="DNA helicase RuvA subunit, C-terminal domain"/>
    <property type="match status" value="1"/>
</dbReference>
<evidence type="ECO:0000313" key="7">
    <source>
        <dbReference type="EMBL" id="CCF58581.1"/>
    </source>
</evidence>
<accession>H2AW31</accession>
<dbReference type="Pfam" id="PF19026">
    <property type="entry name" value="UBA_HYPK"/>
    <property type="match status" value="1"/>
</dbReference>
<evidence type="ECO:0000256" key="2">
    <source>
        <dbReference type="ARBA" id="ARBA00009882"/>
    </source>
</evidence>
<evidence type="ECO:0000256" key="5">
    <source>
        <dbReference type="ARBA" id="ARBA00030300"/>
    </source>
</evidence>
<dbReference type="EMBL" id="HE650825">
    <property type="protein sequence ID" value="CCF58581.1"/>
    <property type="molecule type" value="Genomic_DNA"/>
</dbReference>
<gene>
    <name evidence="7" type="primary">KAFR0E04300</name>
    <name evidence="7" type="ORF">KAFR_0E04300</name>
</gene>
<dbReference type="SMART" id="SM01407">
    <property type="entry name" value="NAC"/>
    <property type="match status" value="1"/>
</dbReference>
<dbReference type="GeneID" id="13884028"/>
<dbReference type="STRING" id="1071382.H2AW31"/>
<comment type="function">
    <text evidence="4">Component of the nascent polypeptide-associated complex (NAC), a dynamic component of the ribosomal exit tunnel, protecting the emerging polypeptides from interaction with other cytoplasmic proteins to ensure appropriate nascent protein targeting. The NAC complex also promotes mitochondrial protein import by enhancing productive ribosome interactions with the outer mitochondrial membrane and blocks the inappropriate interaction of ribosomes translating non-secretory nascent polypeptides with translocation sites in the membrane of the endoplasmic reticulum. EGD2 may also be involved in transcription regulation.</text>
</comment>
<dbReference type="InParanoid" id="H2AW31"/>
<evidence type="ECO:0000256" key="1">
    <source>
        <dbReference type="ARBA" id="ARBA00004496"/>
    </source>
</evidence>
<dbReference type="PANTHER" id="PTHR21713">
    <property type="entry name" value="NASCENT POLYPEPTIDE ASSOCIATED COMPLEX ALPHA SUBUNIT-RELATED"/>
    <property type="match status" value="1"/>
</dbReference>
<dbReference type="RefSeq" id="XP_003957716.1">
    <property type="nucleotide sequence ID" value="XM_003957667.1"/>
</dbReference>